<dbReference type="InterPro" id="IPR050366">
    <property type="entry name" value="BP-dependent_transpt_permease"/>
</dbReference>
<evidence type="ECO:0000256" key="3">
    <source>
        <dbReference type="SAM" id="Phobius"/>
    </source>
</evidence>
<reference evidence="4" key="1">
    <citation type="submission" date="2018-05" db="EMBL/GenBank/DDBJ databases">
        <authorList>
            <person name="Lanie J.A."/>
            <person name="Ng W.-L."/>
            <person name="Kazmierczak K.M."/>
            <person name="Andrzejewski T.M."/>
            <person name="Davidsen T.M."/>
            <person name="Wayne K.J."/>
            <person name="Tettelin H."/>
            <person name="Glass J.I."/>
            <person name="Rusch D."/>
            <person name="Podicherti R."/>
            <person name="Tsui H.-C.T."/>
            <person name="Winkler M.E."/>
        </authorList>
    </citation>
    <scope>NUCLEOTIDE SEQUENCE</scope>
</reference>
<keyword evidence="3" id="KW-0472">Membrane</keyword>
<evidence type="ECO:0000313" key="4">
    <source>
        <dbReference type="EMBL" id="SVC51434.1"/>
    </source>
</evidence>
<dbReference type="EMBL" id="UINC01095389">
    <property type="protein sequence ID" value="SVC51434.1"/>
    <property type="molecule type" value="Genomic_DNA"/>
</dbReference>
<dbReference type="PANTHER" id="PTHR43386">
    <property type="entry name" value="OLIGOPEPTIDE TRANSPORT SYSTEM PERMEASE PROTEIN APPC"/>
    <property type="match status" value="1"/>
</dbReference>
<protein>
    <recommendedName>
        <fullName evidence="5">ABC transmembrane type-1 domain-containing protein</fullName>
    </recommendedName>
</protein>
<gene>
    <name evidence="4" type="ORF">METZ01_LOCUS304288</name>
</gene>
<proteinExistence type="predicted"/>
<comment type="subcellular location">
    <subcellularLocation>
        <location evidence="1">Cell membrane</location>
        <topology evidence="1">Multi-pass membrane protein</topology>
    </subcellularLocation>
</comment>
<evidence type="ECO:0000256" key="1">
    <source>
        <dbReference type="ARBA" id="ARBA00004651"/>
    </source>
</evidence>
<sequence length="71" mass="7739">MKFAASLNFIGLGAQPPTPEWGALVSRGSYNLDLTMWISTFSGIAIALVVISINIFGDVPRDALDPFLRER</sequence>
<feature type="transmembrane region" description="Helical" evidence="3">
    <location>
        <begin position="38"/>
        <end position="57"/>
    </location>
</feature>
<evidence type="ECO:0008006" key="5">
    <source>
        <dbReference type="Google" id="ProtNLM"/>
    </source>
</evidence>
<organism evidence="4">
    <name type="scientific">marine metagenome</name>
    <dbReference type="NCBI Taxonomy" id="408172"/>
    <lineage>
        <taxon>unclassified sequences</taxon>
        <taxon>metagenomes</taxon>
        <taxon>ecological metagenomes</taxon>
    </lineage>
</organism>
<keyword evidence="3" id="KW-1133">Transmembrane helix</keyword>
<dbReference type="AlphaFoldDB" id="A0A382MR34"/>
<name>A0A382MR34_9ZZZZ</name>
<keyword evidence="2" id="KW-0813">Transport</keyword>
<evidence type="ECO:0000256" key="2">
    <source>
        <dbReference type="ARBA" id="ARBA00022448"/>
    </source>
</evidence>
<accession>A0A382MR34</accession>
<dbReference type="GO" id="GO:0005886">
    <property type="term" value="C:plasma membrane"/>
    <property type="evidence" value="ECO:0007669"/>
    <property type="project" value="UniProtKB-SubCell"/>
</dbReference>
<dbReference type="PANTHER" id="PTHR43386:SF1">
    <property type="entry name" value="D,D-DIPEPTIDE TRANSPORT SYSTEM PERMEASE PROTEIN DDPC-RELATED"/>
    <property type="match status" value="1"/>
</dbReference>
<keyword evidence="3" id="KW-0812">Transmembrane</keyword>